<sequence>MPPPLPSRRTCSGTSGGSTAWLALLGGEASSNNARRHNARRFLPDHGTCQQAIAHMPERRNKNRPECSSERPGAQFNTCQ</sequence>
<protein>
    <submittedName>
        <fullName evidence="2">Uncharacterized protein</fullName>
    </submittedName>
</protein>
<dbReference type="Proteomes" id="UP000061018">
    <property type="component" value="Chromosome"/>
</dbReference>
<dbReference type="AlphaFoldDB" id="A0A0K2AQ92"/>
<reference evidence="3" key="1">
    <citation type="journal article" date="2015" name="J. Biotechnol.">
        <title>Complete genome sequence of Streptomyces ambofaciens ATCC 23877, the spiramycin producer.</title>
        <authorList>
            <person name="Thibessard A."/>
            <person name="Haas D."/>
            <person name="Gerbaud C."/>
            <person name="Aigle B."/>
            <person name="Lautru S."/>
            <person name="Pernodet J.L."/>
            <person name="Leblond P."/>
        </authorList>
    </citation>
    <scope>NUCLEOTIDE SEQUENCE [LARGE SCALE GENOMIC DNA]</scope>
    <source>
        <strain evidence="3">ATCC 23877 / 3486 / DSM 40053 / JCM 4204 / NBRC 12836 / NRRL B-2516</strain>
    </source>
</reference>
<dbReference type="KEGG" id="samb:SAM23877_2100"/>
<dbReference type="EMBL" id="CP012382">
    <property type="protein sequence ID" value="AKZ55149.1"/>
    <property type="molecule type" value="Genomic_DNA"/>
</dbReference>
<feature type="region of interest" description="Disordered" evidence="1">
    <location>
        <begin position="55"/>
        <end position="80"/>
    </location>
</feature>
<evidence type="ECO:0000313" key="2">
    <source>
        <dbReference type="EMBL" id="AKZ55149.1"/>
    </source>
</evidence>
<evidence type="ECO:0000256" key="1">
    <source>
        <dbReference type="SAM" id="MobiDB-lite"/>
    </source>
</evidence>
<gene>
    <name evidence="2" type="ORF">SAM23877_2100</name>
</gene>
<organism evidence="2 3">
    <name type="scientific">Streptomyces ambofaciens (strain ATCC 23877 / 3486 / DSM 40053 / JCM 4204 / NBRC 12836 / NRRL B-2516)</name>
    <dbReference type="NCBI Taxonomy" id="278992"/>
    <lineage>
        <taxon>Bacteria</taxon>
        <taxon>Bacillati</taxon>
        <taxon>Actinomycetota</taxon>
        <taxon>Actinomycetes</taxon>
        <taxon>Kitasatosporales</taxon>
        <taxon>Streptomycetaceae</taxon>
        <taxon>Streptomyces</taxon>
    </lineage>
</organism>
<feature type="compositionally biased region" description="Basic and acidic residues" evidence="1">
    <location>
        <begin position="56"/>
        <end position="69"/>
    </location>
</feature>
<name>A0A0K2AQ92_STRA7</name>
<accession>A0A0K2AQ92</accession>
<evidence type="ECO:0000313" key="3">
    <source>
        <dbReference type="Proteomes" id="UP000061018"/>
    </source>
</evidence>
<proteinExistence type="predicted"/>